<dbReference type="RefSeq" id="WP_198617550.1">
    <property type="nucleotide sequence ID" value="NZ_JABANU010000007.1"/>
</dbReference>
<name>A0ABS0T9X2_9STAP</name>
<sequence length="346" mass="39142">MVKGFIGSYTKKNGKGIYRFELNEETGVIENLETGYEINASTYLAQYDNTLAAITKNDTYSGLATFNIKKDGTLEKNGEALESFKGSGCYVSFSPDGEFVFEAVYGDGIARIYKFDAKNQKIERLIKEIYHDYEQGPNVERQEKPHVHYIDITPEQKYVVAVDLGADLLVTYHYGNKGLEVAHRTTLEPGDGPRHIEYHKNGEYAYVVNELSNTVVVMSYEDGRFTPIERHLTIPKEYFQPTKLAAVHLSHDQKFLYISNRGHDSIAIFKVLDNGRHLELVDIVPTQGEFPRDFNITPSDRYLVVAHQEGESTVTVFERDIENGTLTLKDSSQVAPEGVCVKFLNN</sequence>
<dbReference type="InterPro" id="IPR015943">
    <property type="entry name" value="WD40/YVTN_repeat-like_dom_sf"/>
</dbReference>
<dbReference type="PANTHER" id="PTHR30344:SF1">
    <property type="entry name" value="6-PHOSPHOGLUCONOLACTONASE"/>
    <property type="match status" value="1"/>
</dbReference>
<gene>
    <name evidence="2" type="ORF">HHH54_04015</name>
</gene>
<dbReference type="PANTHER" id="PTHR30344">
    <property type="entry name" value="6-PHOSPHOGLUCONOLACTONASE-RELATED"/>
    <property type="match status" value="1"/>
</dbReference>
<dbReference type="Pfam" id="PF10282">
    <property type="entry name" value="Lactonase"/>
    <property type="match status" value="1"/>
</dbReference>
<dbReference type="EMBL" id="JABANU010000007">
    <property type="protein sequence ID" value="MBI5974766.1"/>
    <property type="molecule type" value="Genomic_DNA"/>
</dbReference>
<dbReference type="Gene3D" id="2.130.10.10">
    <property type="entry name" value="YVTN repeat-like/Quinoprotein amine dehydrogenase"/>
    <property type="match status" value="1"/>
</dbReference>
<evidence type="ECO:0000313" key="2">
    <source>
        <dbReference type="EMBL" id="MBI5974766.1"/>
    </source>
</evidence>
<comment type="caution">
    <text evidence="2">The sequence shown here is derived from an EMBL/GenBank/DDBJ whole genome shotgun (WGS) entry which is preliminary data.</text>
</comment>
<dbReference type="Proteomes" id="UP000751852">
    <property type="component" value="Unassembled WGS sequence"/>
</dbReference>
<accession>A0ABS0T9X2</accession>
<dbReference type="InterPro" id="IPR011048">
    <property type="entry name" value="Haem_d1_sf"/>
</dbReference>
<evidence type="ECO:0000256" key="1">
    <source>
        <dbReference type="ARBA" id="ARBA00005564"/>
    </source>
</evidence>
<keyword evidence="3" id="KW-1185">Reference proteome</keyword>
<comment type="similarity">
    <text evidence="1">Belongs to the cycloisomerase 2 family.</text>
</comment>
<organism evidence="2 3">
    <name type="scientific">Staphylococcus canis</name>
    <dbReference type="NCBI Taxonomy" id="2724942"/>
    <lineage>
        <taxon>Bacteria</taxon>
        <taxon>Bacillati</taxon>
        <taxon>Bacillota</taxon>
        <taxon>Bacilli</taxon>
        <taxon>Bacillales</taxon>
        <taxon>Staphylococcaceae</taxon>
        <taxon>Staphylococcus</taxon>
    </lineage>
</organism>
<dbReference type="InterPro" id="IPR050282">
    <property type="entry name" value="Cycloisomerase_2"/>
</dbReference>
<reference evidence="2 3" key="1">
    <citation type="submission" date="2020-04" db="EMBL/GenBank/DDBJ databases">
        <title>Staphylococcus species from domestic dog.</title>
        <authorList>
            <person name="Paterson G.K."/>
        </authorList>
    </citation>
    <scope>NUCLEOTIDE SEQUENCE [LARGE SCALE GENOMIC DNA]</scope>
    <source>
        <strain evidence="2 3">H16/1A</strain>
    </source>
</reference>
<dbReference type="InterPro" id="IPR019405">
    <property type="entry name" value="Lactonase_7-beta_prop"/>
</dbReference>
<proteinExistence type="inferred from homology"/>
<evidence type="ECO:0000313" key="3">
    <source>
        <dbReference type="Proteomes" id="UP000751852"/>
    </source>
</evidence>
<protein>
    <submittedName>
        <fullName evidence="2">Lactonase family protein</fullName>
    </submittedName>
</protein>
<dbReference type="SUPFAM" id="SSF51004">
    <property type="entry name" value="C-terminal (heme d1) domain of cytochrome cd1-nitrite reductase"/>
    <property type="match status" value="1"/>
</dbReference>